<evidence type="ECO:0000313" key="3">
    <source>
        <dbReference type="EMBL" id="PPQ87595.1"/>
    </source>
</evidence>
<keyword evidence="2" id="KW-0472">Membrane</keyword>
<dbReference type="InParanoid" id="A0A409XA22"/>
<name>A0A409XA22_9AGAR</name>
<reference evidence="3 4" key="1">
    <citation type="journal article" date="2018" name="Evol. Lett.">
        <title>Horizontal gene cluster transfer increased hallucinogenic mushroom diversity.</title>
        <authorList>
            <person name="Reynolds H.T."/>
            <person name="Vijayakumar V."/>
            <person name="Gluck-Thaler E."/>
            <person name="Korotkin H.B."/>
            <person name="Matheny P.B."/>
            <person name="Slot J.C."/>
        </authorList>
    </citation>
    <scope>NUCLEOTIDE SEQUENCE [LARGE SCALE GENOMIC DNA]</scope>
    <source>
        <strain evidence="3 4">2629</strain>
    </source>
</reference>
<keyword evidence="2" id="KW-1133">Transmembrane helix</keyword>
<feature type="region of interest" description="Disordered" evidence="1">
    <location>
        <begin position="48"/>
        <end position="90"/>
    </location>
</feature>
<proteinExistence type="predicted"/>
<dbReference type="EMBL" id="NHTK01004232">
    <property type="protein sequence ID" value="PPQ87595.1"/>
    <property type="molecule type" value="Genomic_DNA"/>
</dbReference>
<evidence type="ECO:0000256" key="2">
    <source>
        <dbReference type="SAM" id="Phobius"/>
    </source>
</evidence>
<evidence type="ECO:0000313" key="4">
    <source>
        <dbReference type="Proteomes" id="UP000284842"/>
    </source>
</evidence>
<accession>A0A409XA22</accession>
<keyword evidence="2" id="KW-0812">Transmembrane</keyword>
<gene>
    <name evidence="3" type="ORF">CVT24_011812</name>
</gene>
<feature type="transmembrane region" description="Helical" evidence="2">
    <location>
        <begin position="6"/>
        <end position="24"/>
    </location>
</feature>
<feature type="non-terminal residue" evidence="3">
    <location>
        <position position="90"/>
    </location>
</feature>
<protein>
    <submittedName>
        <fullName evidence="3">Uncharacterized protein</fullName>
    </submittedName>
</protein>
<dbReference type="AlphaFoldDB" id="A0A409XA22"/>
<sequence length="90" mass="9957">MEPVLYIVIFCSMALAHFVVYQALKSLYSNFVARRALARIQAQSAVNTDLEQGHAVPQRDEDEDEGSVSGSGREVHNDDVDYGCGREVPN</sequence>
<comment type="caution">
    <text evidence="3">The sequence shown here is derived from an EMBL/GenBank/DDBJ whole genome shotgun (WGS) entry which is preliminary data.</text>
</comment>
<evidence type="ECO:0000256" key="1">
    <source>
        <dbReference type="SAM" id="MobiDB-lite"/>
    </source>
</evidence>
<organism evidence="3 4">
    <name type="scientific">Panaeolus cyanescens</name>
    <dbReference type="NCBI Taxonomy" id="181874"/>
    <lineage>
        <taxon>Eukaryota</taxon>
        <taxon>Fungi</taxon>
        <taxon>Dikarya</taxon>
        <taxon>Basidiomycota</taxon>
        <taxon>Agaricomycotina</taxon>
        <taxon>Agaricomycetes</taxon>
        <taxon>Agaricomycetidae</taxon>
        <taxon>Agaricales</taxon>
        <taxon>Agaricineae</taxon>
        <taxon>Galeropsidaceae</taxon>
        <taxon>Panaeolus</taxon>
    </lineage>
</organism>
<dbReference type="Proteomes" id="UP000284842">
    <property type="component" value="Unassembled WGS sequence"/>
</dbReference>
<keyword evidence="4" id="KW-1185">Reference proteome</keyword>